<organism evidence="5 6">
    <name type="scientific">Punica granatum</name>
    <name type="common">Pomegranate</name>
    <dbReference type="NCBI Taxonomy" id="22663"/>
    <lineage>
        <taxon>Eukaryota</taxon>
        <taxon>Viridiplantae</taxon>
        <taxon>Streptophyta</taxon>
        <taxon>Embryophyta</taxon>
        <taxon>Tracheophyta</taxon>
        <taxon>Spermatophyta</taxon>
        <taxon>Magnoliopsida</taxon>
        <taxon>eudicotyledons</taxon>
        <taxon>Gunneridae</taxon>
        <taxon>Pentapetalae</taxon>
        <taxon>rosids</taxon>
        <taxon>malvids</taxon>
        <taxon>Myrtales</taxon>
        <taxon>Lythraceae</taxon>
        <taxon>Punica</taxon>
    </lineage>
</organism>
<sequence length="747" mass="84590">METSVLHRSRSMASSDHDLSVILKPNEILTVEIINDQIIPFLLTHFSDLRSSIPRQTTLALPAPDSTSSKSAVLDPQVTSNPTDSPRLKSKNRPKAKTKHKKNGHRNSSNKSNSGQQDVLKDEAQLCEQIDRLHRDLSYIREELDRLKRIEDSVGGLVRELVQYSTDNAFMGLKKAQAQADDLDSGGGGSSAVLQLHEMQIKLSLVTYIISRLKLQIPYSHRILSTSSDAHRYEQALDEMVADSMFGGMPKPRVGPDLLWSSAYRDFCSVYHSLDLQLKLCLLCFAVFPEQAVIKKRVMSYWWIGEGLLDPAVKKQKTTAGDVLGELAAKDFIQPIVKKRRLGAKSYRMHPIVRFMVINLAKEANFFDFDSKGYATADFSKSHRACLVKSEHGSWQHALENPDINFDKLHTLFNVNEAFLDFKLDWFLRMTNVNVLSLGRWKGSPNHHIEVEGTEFFKGLRGMKHLKFFSLQGISRIFELPGSIGELYKLKILDLRACHNLESLPDSISSLKELTNLDASGCYLLDSLPKGIGSLSKLEVLMGFVINDRKQGSSCTLNDLVKLRKLRKLGIVTMRKSFPQQKERWWLQRLGALKKLKISWGGKSFSSTSSKDARTSTTRDLGLPDGLEKLDLECYPLENPPGWLSPGKLRNLNALYIRGGNLHCLCKDPKGDGDPKWTVKILRLKYLNEFRMNWIELRDSFPKLVCLQKINCPRLTLFPCDETGLWLNEEQDEASRFKKKDDGAVAR</sequence>
<dbReference type="Pfam" id="PF23598">
    <property type="entry name" value="LRR_14"/>
    <property type="match status" value="1"/>
</dbReference>
<dbReference type="AlphaFoldDB" id="A0A6P8E801"/>
<feature type="compositionally biased region" description="Polar residues" evidence="3">
    <location>
        <begin position="106"/>
        <end position="117"/>
    </location>
</feature>
<dbReference type="SUPFAM" id="SSF52058">
    <property type="entry name" value="L domain-like"/>
    <property type="match status" value="1"/>
</dbReference>
<reference evidence="6" key="2">
    <citation type="submission" date="2025-08" db="UniProtKB">
        <authorList>
            <consortium name="RefSeq"/>
        </authorList>
    </citation>
    <scope>IDENTIFICATION</scope>
    <source>
        <tissue evidence="6">Leaf</tissue>
    </source>
</reference>
<evidence type="ECO:0000313" key="5">
    <source>
        <dbReference type="Proteomes" id="UP000515151"/>
    </source>
</evidence>
<keyword evidence="1" id="KW-0677">Repeat</keyword>
<feature type="compositionally biased region" description="Polar residues" evidence="3">
    <location>
        <begin position="60"/>
        <end position="84"/>
    </location>
</feature>
<keyword evidence="5" id="KW-1185">Reference proteome</keyword>
<dbReference type="Gene3D" id="3.80.10.10">
    <property type="entry name" value="Ribonuclease Inhibitor"/>
    <property type="match status" value="2"/>
</dbReference>
<gene>
    <name evidence="6" type="primary">LOC116212220</name>
</gene>
<proteinExistence type="predicted"/>
<dbReference type="PANTHER" id="PTHR47186">
    <property type="entry name" value="LEUCINE-RICH REPEAT-CONTAINING PROTEIN 57"/>
    <property type="match status" value="1"/>
</dbReference>
<name>A0A6P8E801_PUNGR</name>
<dbReference type="Gene3D" id="1.10.10.10">
    <property type="entry name" value="Winged helix-like DNA-binding domain superfamily/Winged helix DNA-binding domain"/>
    <property type="match status" value="1"/>
</dbReference>
<feature type="region of interest" description="Disordered" evidence="3">
    <location>
        <begin position="60"/>
        <end position="118"/>
    </location>
</feature>
<dbReference type="InterPro" id="IPR055414">
    <property type="entry name" value="LRR_R13L4/SHOC2-like"/>
</dbReference>
<feature type="compositionally biased region" description="Basic residues" evidence="3">
    <location>
        <begin position="88"/>
        <end position="105"/>
    </location>
</feature>
<dbReference type="OrthoDB" id="1110401at2759"/>
<dbReference type="Proteomes" id="UP000515151">
    <property type="component" value="Chromosome 1"/>
</dbReference>
<accession>A0A6P8E801</accession>
<dbReference type="InterPro" id="IPR036388">
    <property type="entry name" value="WH-like_DNA-bd_sf"/>
</dbReference>
<evidence type="ECO:0000256" key="2">
    <source>
        <dbReference type="ARBA" id="ARBA00022821"/>
    </source>
</evidence>
<dbReference type="RefSeq" id="XP_031402649.1">
    <property type="nucleotide sequence ID" value="XM_031546789.1"/>
</dbReference>
<keyword evidence="2" id="KW-0611">Plant defense</keyword>
<evidence type="ECO:0000256" key="3">
    <source>
        <dbReference type="SAM" id="MobiDB-lite"/>
    </source>
</evidence>
<dbReference type="GO" id="GO:0006952">
    <property type="term" value="P:defense response"/>
    <property type="evidence" value="ECO:0007669"/>
    <property type="project" value="UniProtKB-KW"/>
</dbReference>
<dbReference type="PANTHER" id="PTHR47186:SF54">
    <property type="entry name" value="DISEASE RESISTANCE RPP13-LIKE PROTEIN 4"/>
    <property type="match status" value="1"/>
</dbReference>
<dbReference type="GeneID" id="116212220"/>
<protein>
    <submittedName>
        <fullName evidence="6">Disease resistance RPP13-like protein 4</fullName>
    </submittedName>
</protein>
<reference evidence="5" key="1">
    <citation type="journal article" date="2020" name="Plant Biotechnol. J.">
        <title>The pomegranate (Punica granatum L.) draft genome dissects genetic divergence between soft- and hard-seeded cultivars.</title>
        <authorList>
            <person name="Luo X."/>
            <person name="Li H."/>
            <person name="Wu Z."/>
            <person name="Yao W."/>
            <person name="Zhao P."/>
            <person name="Cao D."/>
            <person name="Yu H."/>
            <person name="Li K."/>
            <person name="Poudel K."/>
            <person name="Zhao D."/>
            <person name="Zhang F."/>
            <person name="Xia X."/>
            <person name="Chen L."/>
            <person name="Wang Q."/>
            <person name="Jing D."/>
            <person name="Cao S."/>
        </authorList>
    </citation>
    <scope>NUCLEOTIDE SEQUENCE [LARGE SCALE GENOMIC DNA]</scope>
    <source>
        <strain evidence="5">cv. Tunisia</strain>
    </source>
</reference>
<dbReference type="InterPro" id="IPR032675">
    <property type="entry name" value="LRR_dom_sf"/>
</dbReference>
<feature type="domain" description="Disease resistance R13L4/SHOC-2-like LRR" evidence="4">
    <location>
        <begin position="457"/>
        <end position="658"/>
    </location>
</feature>
<evidence type="ECO:0000313" key="6">
    <source>
        <dbReference type="RefSeq" id="XP_031402649.1"/>
    </source>
</evidence>
<evidence type="ECO:0000256" key="1">
    <source>
        <dbReference type="ARBA" id="ARBA00022737"/>
    </source>
</evidence>
<evidence type="ECO:0000259" key="4">
    <source>
        <dbReference type="Pfam" id="PF23598"/>
    </source>
</evidence>